<feature type="transmembrane region" description="Helical" evidence="8">
    <location>
        <begin position="23"/>
        <end position="46"/>
    </location>
</feature>
<keyword evidence="7 8" id="KW-0472">Membrane</keyword>
<proteinExistence type="inferred from homology"/>
<comment type="subcellular location">
    <subcellularLocation>
        <location evidence="1">Cell inner membrane</location>
        <topology evidence="1">Multi-pass membrane protein</topology>
    </subcellularLocation>
</comment>
<evidence type="ECO:0000256" key="4">
    <source>
        <dbReference type="ARBA" id="ARBA00022475"/>
    </source>
</evidence>
<dbReference type="InterPro" id="IPR020846">
    <property type="entry name" value="MFS_dom"/>
</dbReference>
<evidence type="ECO:0000256" key="6">
    <source>
        <dbReference type="ARBA" id="ARBA00022989"/>
    </source>
</evidence>
<organism evidence="10 11">
    <name type="scientific">Streptomyces brasiliensis</name>
    <dbReference type="NCBI Taxonomy" id="1954"/>
    <lineage>
        <taxon>Bacteria</taxon>
        <taxon>Bacillati</taxon>
        <taxon>Actinomycetota</taxon>
        <taxon>Actinomycetes</taxon>
        <taxon>Kitasatosporales</taxon>
        <taxon>Streptomycetaceae</taxon>
        <taxon>Streptomyces</taxon>
    </lineage>
</organism>
<feature type="transmembrane region" description="Helical" evidence="8">
    <location>
        <begin position="345"/>
        <end position="363"/>
    </location>
</feature>
<dbReference type="EMBL" id="BMQA01000011">
    <property type="protein sequence ID" value="GGJ23984.1"/>
    <property type="molecule type" value="Genomic_DNA"/>
</dbReference>
<feature type="transmembrane region" description="Helical" evidence="8">
    <location>
        <begin position="151"/>
        <end position="171"/>
    </location>
</feature>
<dbReference type="Proteomes" id="UP000657574">
    <property type="component" value="Unassembled WGS sequence"/>
</dbReference>
<dbReference type="SUPFAM" id="SSF103473">
    <property type="entry name" value="MFS general substrate transporter"/>
    <property type="match status" value="1"/>
</dbReference>
<dbReference type="AlphaFoldDB" id="A0A917KR66"/>
<dbReference type="Gene3D" id="1.20.1720.10">
    <property type="entry name" value="Multidrug resistance protein D"/>
    <property type="match status" value="1"/>
</dbReference>
<dbReference type="RefSeq" id="WP_189312454.1">
    <property type="nucleotide sequence ID" value="NZ_BMQA01000011.1"/>
</dbReference>
<dbReference type="PANTHER" id="PTHR23501">
    <property type="entry name" value="MAJOR FACILITATOR SUPERFAMILY"/>
    <property type="match status" value="1"/>
</dbReference>
<accession>A0A917KR66</accession>
<dbReference type="GO" id="GO:0022857">
    <property type="term" value="F:transmembrane transporter activity"/>
    <property type="evidence" value="ECO:0007669"/>
    <property type="project" value="InterPro"/>
</dbReference>
<dbReference type="Pfam" id="PF07690">
    <property type="entry name" value="MFS_1"/>
    <property type="match status" value="1"/>
</dbReference>
<feature type="transmembrane region" description="Helical" evidence="8">
    <location>
        <begin position="210"/>
        <end position="230"/>
    </location>
</feature>
<feature type="transmembrane region" description="Helical" evidence="8">
    <location>
        <begin position="470"/>
        <end position="489"/>
    </location>
</feature>
<keyword evidence="11" id="KW-1185">Reference proteome</keyword>
<gene>
    <name evidence="10" type="ORF">GCM10010121_038750</name>
</gene>
<keyword evidence="3" id="KW-0813">Transport</keyword>
<feature type="transmembrane region" description="Helical" evidence="8">
    <location>
        <begin position="89"/>
        <end position="108"/>
    </location>
</feature>
<dbReference type="PROSITE" id="PS50850">
    <property type="entry name" value="MFS"/>
    <property type="match status" value="1"/>
</dbReference>
<evidence type="ECO:0000256" key="1">
    <source>
        <dbReference type="ARBA" id="ARBA00004429"/>
    </source>
</evidence>
<dbReference type="Gene3D" id="1.20.1250.20">
    <property type="entry name" value="MFS general substrate transporter like domains"/>
    <property type="match status" value="1"/>
</dbReference>
<feature type="transmembrane region" description="Helical" evidence="8">
    <location>
        <begin position="177"/>
        <end position="198"/>
    </location>
</feature>
<keyword evidence="6 8" id="KW-1133">Transmembrane helix</keyword>
<evidence type="ECO:0000313" key="11">
    <source>
        <dbReference type="Proteomes" id="UP000657574"/>
    </source>
</evidence>
<dbReference type="InterPro" id="IPR036259">
    <property type="entry name" value="MFS_trans_sf"/>
</dbReference>
<evidence type="ECO:0000259" key="9">
    <source>
        <dbReference type="PROSITE" id="PS50850"/>
    </source>
</evidence>
<reference evidence="10" key="2">
    <citation type="submission" date="2020-09" db="EMBL/GenBank/DDBJ databases">
        <authorList>
            <person name="Sun Q."/>
            <person name="Ohkuma M."/>
        </authorList>
    </citation>
    <scope>NUCLEOTIDE SEQUENCE</scope>
    <source>
        <strain evidence="10">JCM 3086</strain>
    </source>
</reference>
<feature type="transmembrane region" description="Helical" evidence="8">
    <location>
        <begin position="281"/>
        <end position="304"/>
    </location>
</feature>
<dbReference type="InterPro" id="IPR011701">
    <property type="entry name" value="MFS"/>
</dbReference>
<keyword evidence="5 8" id="KW-0812">Transmembrane</keyword>
<evidence type="ECO:0000256" key="8">
    <source>
        <dbReference type="SAM" id="Phobius"/>
    </source>
</evidence>
<evidence type="ECO:0000256" key="7">
    <source>
        <dbReference type="ARBA" id="ARBA00023136"/>
    </source>
</evidence>
<reference evidence="10" key="1">
    <citation type="journal article" date="2014" name="Int. J. Syst. Evol. Microbiol.">
        <title>Complete genome sequence of Corynebacterium casei LMG S-19264T (=DSM 44701T), isolated from a smear-ripened cheese.</title>
        <authorList>
            <consortium name="US DOE Joint Genome Institute (JGI-PGF)"/>
            <person name="Walter F."/>
            <person name="Albersmeier A."/>
            <person name="Kalinowski J."/>
            <person name="Ruckert C."/>
        </authorList>
    </citation>
    <scope>NUCLEOTIDE SEQUENCE</scope>
    <source>
        <strain evidence="10">JCM 3086</strain>
    </source>
</reference>
<evidence type="ECO:0000256" key="2">
    <source>
        <dbReference type="ARBA" id="ARBA00007520"/>
    </source>
</evidence>
<dbReference type="GO" id="GO:0005886">
    <property type="term" value="C:plasma membrane"/>
    <property type="evidence" value="ECO:0007669"/>
    <property type="project" value="UniProtKB-SubCell"/>
</dbReference>
<feature type="transmembrane region" description="Helical" evidence="8">
    <location>
        <begin position="236"/>
        <end position="260"/>
    </location>
</feature>
<feature type="transmembrane region" description="Helical" evidence="8">
    <location>
        <begin position="58"/>
        <end position="77"/>
    </location>
</feature>
<comment type="caution">
    <text evidence="10">The sequence shown here is derived from an EMBL/GenBank/DDBJ whole genome shotgun (WGS) entry which is preliminary data.</text>
</comment>
<dbReference type="PANTHER" id="PTHR23501:SF191">
    <property type="entry name" value="VACUOLAR BASIC AMINO ACID TRANSPORTER 4"/>
    <property type="match status" value="1"/>
</dbReference>
<feature type="domain" description="Major facilitator superfamily (MFS) profile" evidence="9">
    <location>
        <begin position="24"/>
        <end position="493"/>
    </location>
</feature>
<comment type="similarity">
    <text evidence="2">Belongs to the major facilitator superfamily. TCR/Tet family.</text>
</comment>
<dbReference type="FunFam" id="1.20.1720.10:FF:000004">
    <property type="entry name" value="EmrB/QacA family drug resistance transporter"/>
    <property type="match status" value="1"/>
</dbReference>
<sequence length="498" mass="51806">MDDTKPAIHGGTAQGTGTRARGAVVAALMLAMALAALDSTVVSTAVPQIVGDLGGFSVFSWLFSGYLLAVTVTLPVYGKLSDTFGRKPVLVAGAAVFLLGSLLCALAWNMGALIAFRIVQGLGGGALQGTVQTLAADLYPLEERPKIQSKLSTVWAVSAVAGPGLGGILATYADWRWIFLVNLPIGAAALWLIVRHLHEPAREPRTRPRIDWAGALAVFACGGVLLTALVQGGVAWAWLSAPSLALFTTGLALVALVVLVERRAPEPIIPGWVWRRRTIAAVNLALGVMGLLMVAPSVFLPTYAQSVLGLAPVAAGFVLSVWTLSWPVSAALSQHVYRRIGFRNTALLGIGTASLILFAFPFLPYPGAAWQPTLLMLLLGGALGLFQLPLIVGVQSTVGWAERGTTTASVLFCRQTGQTVGAALFGAVANGVLAARLGGAGDLDSVTQGLDAGTAPEATRRAIADAVHTVYFGAGCAAVLAFLVLLLLAPRRFPVIRD</sequence>
<protein>
    <submittedName>
        <fullName evidence="10">MFS transporter</fullName>
    </submittedName>
</protein>
<feature type="transmembrane region" description="Helical" evidence="8">
    <location>
        <begin position="375"/>
        <end position="394"/>
    </location>
</feature>
<keyword evidence="4" id="KW-1003">Cell membrane</keyword>
<feature type="transmembrane region" description="Helical" evidence="8">
    <location>
        <begin position="310"/>
        <end position="333"/>
    </location>
</feature>
<name>A0A917KR66_9ACTN</name>
<evidence type="ECO:0000256" key="5">
    <source>
        <dbReference type="ARBA" id="ARBA00022692"/>
    </source>
</evidence>
<evidence type="ECO:0000313" key="10">
    <source>
        <dbReference type="EMBL" id="GGJ23984.1"/>
    </source>
</evidence>
<dbReference type="PRINTS" id="PR01036">
    <property type="entry name" value="TCRTETB"/>
</dbReference>
<evidence type="ECO:0000256" key="3">
    <source>
        <dbReference type="ARBA" id="ARBA00022448"/>
    </source>
</evidence>